<organism evidence="2 3">
    <name type="scientific">Gloeobacter violaceus (strain ATCC 29082 / PCC 7421)</name>
    <dbReference type="NCBI Taxonomy" id="251221"/>
    <lineage>
        <taxon>Bacteria</taxon>
        <taxon>Bacillati</taxon>
        <taxon>Cyanobacteriota</taxon>
        <taxon>Cyanophyceae</taxon>
        <taxon>Gloeobacterales</taxon>
        <taxon>Gloeobacteraceae</taxon>
        <taxon>Gloeobacter</taxon>
    </lineage>
</organism>
<dbReference type="OrthoDB" id="475927at2"/>
<name>Q7NHI7_GLOVI</name>
<reference evidence="2 3" key="2">
    <citation type="journal article" date="2003" name="DNA Res.">
        <title>Complete genome structure of Gloeobacter violaceus PCC 7421, a cyanobacterium that lacks thylakoids (supplement).</title>
        <authorList>
            <person name="Nakamura Y."/>
            <person name="Kaneko T."/>
            <person name="Sato S."/>
            <person name="Mimuro M."/>
            <person name="Miyashita H."/>
            <person name="Tsuchiya T."/>
            <person name="Sasamoto S."/>
            <person name="Watanabe A."/>
            <person name="Kawashima K."/>
            <person name="Kishida Y."/>
            <person name="Kiyokawa C."/>
            <person name="Kohara M."/>
            <person name="Matsumoto M."/>
            <person name="Matsuno A."/>
            <person name="Nakazaki N."/>
            <person name="Shimpo S."/>
            <person name="Takeuchi C."/>
            <person name="Yamada M."/>
            <person name="Tabata S."/>
        </authorList>
    </citation>
    <scope>NUCLEOTIDE SEQUENCE [LARGE SCALE GENOMIC DNA]</scope>
    <source>
        <strain evidence="3">ATCC 29082 / PCC 7421</strain>
    </source>
</reference>
<keyword evidence="3" id="KW-1185">Reference proteome</keyword>
<dbReference type="InterPro" id="IPR018891">
    <property type="entry name" value="AIPR_C"/>
</dbReference>
<reference evidence="2 3" key="1">
    <citation type="journal article" date="2003" name="DNA Res.">
        <title>Complete genome structure of Gloeobacter violaceus PCC 7421, a cyanobacterium that lacks thylakoids.</title>
        <authorList>
            <person name="Nakamura Y."/>
            <person name="Kaneko T."/>
            <person name="Sato S."/>
            <person name="Mimuro M."/>
            <person name="Miyashita H."/>
            <person name="Tsuchiya T."/>
            <person name="Sasamoto S."/>
            <person name="Watanabe A."/>
            <person name="Kawashima K."/>
            <person name="Kishida Y."/>
            <person name="Kiyokawa C."/>
            <person name="Kohara M."/>
            <person name="Matsumoto M."/>
            <person name="Matsuno A."/>
            <person name="Nakazaki N."/>
            <person name="Shimpo S."/>
            <person name="Takeuchi C."/>
            <person name="Yamada M."/>
            <person name="Tabata S."/>
        </authorList>
    </citation>
    <scope>NUCLEOTIDE SEQUENCE [LARGE SCALE GENOMIC DNA]</scope>
    <source>
        <strain evidence="3">ATCC 29082 / PCC 7421</strain>
    </source>
</reference>
<proteinExistence type="predicted"/>
<feature type="domain" description="Abortive phage infection protein C-terminal" evidence="1">
    <location>
        <begin position="288"/>
        <end position="528"/>
    </location>
</feature>
<dbReference type="Proteomes" id="UP000000557">
    <property type="component" value="Chromosome"/>
</dbReference>
<dbReference type="PATRIC" id="fig|251221.4.peg.2585"/>
<protein>
    <submittedName>
        <fullName evidence="2">Glr2548 protein</fullName>
    </submittedName>
</protein>
<gene>
    <name evidence="2" type="ordered locus">glr2548</name>
</gene>
<dbReference type="HOGENOM" id="CLU_026290_2_0_3"/>
<dbReference type="EnsemblBacteria" id="BAC90489">
    <property type="protein sequence ID" value="BAC90489"/>
    <property type="gene ID" value="BAC90489"/>
</dbReference>
<dbReference type="PhylomeDB" id="Q7NHI7"/>
<evidence type="ECO:0000313" key="2">
    <source>
        <dbReference type="EMBL" id="BAC90489.1"/>
    </source>
</evidence>
<dbReference type="Pfam" id="PF10592">
    <property type="entry name" value="AIPR"/>
    <property type="match status" value="1"/>
</dbReference>
<sequence>MRGVIIRKGFSVIPEVAVAQLYIIGGRTIMDRISESLLNEFSAVHGITLLPEEKRFEHFASYVTVKRHHSETFDTEDLVMGAGGDTGIDGIAIIVNGSLITDVESFEQLAEKAGNLDVLFVFVQAERSASFEAAKIGTFGFGVIDFFKESGHSMIRSERISASAEIMTAIYKRSSKFNRSNPACWLNYVTTGKWVGDTVLEARRSAVVSDLKGTGLFSKVEFVPVDAEELQRLYRQTKNAVSREFLFTNRTVVPEVPGVSEAYLGFLPVSEFIKLLQDDNGEIIGGLFYDNVRDWQDYNQVNSEIKATLESEASDRFVLMNNGVTIIANKVQPTGNKFYIEDYQIVNGCQTSHVLFNNRDKLNDRVMVPVRLIGTQDEGITNAIIRATNRQTEVKEEQFFALQEFPKELELYFQSFPDSHKLYYERRSRQYDRLSIEKTRIVVPSNLVKAVAAMFLGEPHRTTRNYGAISSKVSKDIFVKGHKMEPYYTAALCLYKLEYVFRNRRLEPKYKPARFHILLAARMLVNSDPLPQWNSREMERYCNPIMEILWDGVKADELMTRAAAIIDEVAADNFHRDNIRTEPFTRKVVERCTDANKVVRSGGQ</sequence>
<accession>Q7NHI7</accession>
<dbReference type="eggNOG" id="COG2159">
    <property type="taxonomic scope" value="Bacteria"/>
</dbReference>
<dbReference type="EMBL" id="BA000045">
    <property type="protein sequence ID" value="BAC90489.1"/>
    <property type="molecule type" value="Genomic_DNA"/>
</dbReference>
<dbReference type="AlphaFoldDB" id="Q7NHI7"/>
<evidence type="ECO:0000313" key="3">
    <source>
        <dbReference type="Proteomes" id="UP000000557"/>
    </source>
</evidence>
<dbReference type="InParanoid" id="Q7NHI7"/>
<dbReference type="STRING" id="251221.gene:10760048"/>
<dbReference type="KEGG" id="gvi:glr2548"/>
<evidence type="ECO:0000259" key="1">
    <source>
        <dbReference type="Pfam" id="PF10592"/>
    </source>
</evidence>